<dbReference type="AlphaFoldDB" id="A0A2S2PRN9"/>
<name>A0A2S2PRN9_SCHGA</name>
<gene>
    <name evidence="1" type="ORF">g.4095</name>
</gene>
<sequence length="189" mass="22504">MNSFVKYDHGSSASEFFERTRRTDADFRKMIYNLRVAMYKTTYKKSFYWPENIPKSNDHQIETRFTVIPKPNEDQYKKLYTPEILISRQLSENKRIVPPLEYSISASPNCQDEDLNDSDTHAKSLYQESYINWTPSQAHKKEETPEEWAQKWRNECHNVRDADDLVHDLSNRIIKSQKMILSRKKIGYA</sequence>
<reference evidence="1" key="1">
    <citation type="submission" date="2018-04" db="EMBL/GenBank/DDBJ databases">
        <title>Transcriptome of Schizaphis graminum biotype I.</title>
        <authorList>
            <person name="Scully E.D."/>
            <person name="Geib S.M."/>
            <person name="Palmer N.A."/>
            <person name="Koch K."/>
            <person name="Bradshaw J."/>
            <person name="Heng-Moss T."/>
            <person name="Sarath G."/>
        </authorList>
    </citation>
    <scope>NUCLEOTIDE SEQUENCE</scope>
</reference>
<evidence type="ECO:0000313" key="1">
    <source>
        <dbReference type="EMBL" id="MBY31988.1"/>
    </source>
</evidence>
<organism evidence="1">
    <name type="scientific">Schizaphis graminum</name>
    <name type="common">Green bug aphid</name>
    <dbReference type="NCBI Taxonomy" id="13262"/>
    <lineage>
        <taxon>Eukaryota</taxon>
        <taxon>Metazoa</taxon>
        <taxon>Ecdysozoa</taxon>
        <taxon>Arthropoda</taxon>
        <taxon>Hexapoda</taxon>
        <taxon>Insecta</taxon>
        <taxon>Pterygota</taxon>
        <taxon>Neoptera</taxon>
        <taxon>Paraneoptera</taxon>
        <taxon>Hemiptera</taxon>
        <taxon>Sternorrhyncha</taxon>
        <taxon>Aphidomorpha</taxon>
        <taxon>Aphidoidea</taxon>
        <taxon>Aphididae</taxon>
        <taxon>Aphidini</taxon>
        <taxon>Schizaphis</taxon>
    </lineage>
</organism>
<protein>
    <submittedName>
        <fullName evidence="1">Uncharacterized protein</fullName>
    </submittedName>
</protein>
<proteinExistence type="predicted"/>
<dbReference type="EMBL" id="GGMR01019369">
    <property type="protein sequence ID" value="MBY31988.1"/>
    <property type="molecule type" value="Transcribed_RNA"/>
</dbReference>
<accession>A0A2S2PRN9</accession>